<protein>
    <submittedName>
        <fullName evidence="2">GD20974</fullName>
    </submittedName>
</protein>
<organism evidence="2 3">
    <name type="scientific">Drosophila simulans</name>
    <name type="common">Fruit fly</name>
    <dbReference type="NCBI Taxonomy" id="7240"/>
    <lineage>
        <taxon>Eukaryota</taxon>
        <taxon>Metazoa</taxon>
        <taxon>Ecdysozoa</taxon>
        <taxon>Arthropoda</taxon>
        <taxon>Hexapoda</taxon>
        <taxon>Insecta</taxon>
        <taxon>Pterygota</taxon>
        <taxon>Neoptera</taxon>
        <taxon>Endopterygota</taxon>
        <taxon>Diptera</taxon>
        <taxon>Brachycera</taxon>
        <taxon>Muscomorpha</taxon>
        <taxon>Ephydroidea</taxon>
        <taxon>Drosophilidae</taxon>
        <taxon>Drosophila</taxon>
        <taxon>Sophophora</taxon>
    </lineage>
</organism>
<dbReference type="STRING" id="7240.B4R0P2"/>
<accession>B4R0P2</accession>
<evidence type="ECO:0000313" key="2">
    <source>
        <dbReference type="EMBL" id="EDX13965.1"/>
    </source>
</evidence>
<keyword evidence="3" id="KW-1185">Reference proteome</keyword>
<dbReference type="Proteomes" id="UP000000304">
    <property type="component" value="Chromosome 3R"/>
</dbReference>
<name>B4R0P2_DROSI</name>
<gene>
    <name evidence="2" type="primary">Dsim\GD20974</name>
    <name evidence="2" type="ORF">Dsim_GD20974</name>
</gene>
<feature type="region of interest" description="Disordered" evidence="1">
    <location>
        <begin position="1"/>
        <end position="27"/>
    </location>
</feature>
<reference evidence="2 3" key="1">
    <citation type="journal article" date="2007" name="Nature">
        <title>Evolution of genes and genomes on the Drosophila phylogeny.</title>
        <authorList>
            <consortium name="Drosophila 12 Genomes Consortium"/>
            <person name="Clark A.G."/>
            <person name="Eisen M.B."/>
            <person name="Smith D.R."/>
            <person name="Bergman C.M."/>
            <person name="Oliver B."/>
            <person name="Markow T.A."/>
            <person name="Kaufman T.C."/>
            <person name="Kellis M."/>
            <person name="Gelbart W."/>
            <person name="Iyer V.N."/>
            <person name="Pollard D.A."/>
            <person name="Sackton T.B."/>
            <person name="Larracuente A.M."/>
            <person name="Singh N.D."/>
            <person name="Abad J.P."/>
            <person name="Abt D.N."/>
            <person name="Adryan B."/>
            <person name="Aguade M."/>
            <person name="Akashi H."/>
            <person name="Anderson W.W."/>
            <person name="Aquadro C.F."/>
            <person name="Ardell D.H."/>
            <person name="Arguello R."/>
            <person name="Artieri C.G."/>
            <person name="Barbash D.A."/>
            <person name="Barker D."/>
            <person name="Barsanti P."/>
            <person name="Batterham P."/>
            <person name="Batzoglou S."/>
            <person name="Begun D."/>
            <person name="Bhutkar A."/>
            <person name="Blanco E."/>
            <person name="Bosak S.A."/>
            <person name="Bradley R.K."/>
            <person name="Brand A.D."/>
            <person name="Brent M.R."/>
            <person name="Brooks A.N."/>
            <person name="Brown R.H."/>
            <person name="Butlin R.K."/>
            <person name="Caggese C."/>
            <person name="Calvi B.R."/>
            <person name="Bernardo de Carvalho A."/>
            <person name="Caspi A."/>
            <person name="Castrezana S."/>
            <person name="Celniker S.E."/>
            <person name="Chang J.L."/>
            <person name="Chapple C."/>
            <person name="Chatterji S."/>
            <person name="Chinwalla A."/>
            <person name="Civetta A."/>
            <person name="Clifton S.W."/>
            <person name="Comeron J.M."/>
            <person name="Costello J.C."/>
            <person name="Coyne J.A."/>
            <person name="Daub J."/>
            <person name="David R.G."/>
            <person name="Delcher A.L."/>
            <person name="Delehaunty K."/>
            <person name="Do C.B."/>
            <person name="Ebling H."/>
            <person name="Edwards K."/>
            <person name="Eickbush T."/>
            <person name="Evans J.D."/>
            <person name="Filipski A."/>
            <person name="Findeiss S."/>
            <person name="Freyhult E."/>
            <person name="Fulton L."/>
            <person name="Fulton R."/>
            <person name="Garcia A.C."/>
            <person name="Gardiner A."/>
            <person name="Garfield D.A."/>
            <person name="Garvin B.E."/>
            <person name="Gibson G."/>
            <person name="Gilbert D."/>
            <person name="Gnerre S."/>
            <person name="Godfrey J."/>
            <person name="Good R."/>
            <person name="Gotea V."/>
            <person name="Gravely B."/>
            <person name="Greenberg A.J."/>
            <person name="Griffiths-Jones S."/>
            <person name="Gross S."/>
            <person name="Guigo R."/>
            <person name="Gustafson E.A."/>
            <person name="Haerty W."/>
            <person name="Hahn M.W."/>
            <person name="Halligan D.L."/>
            <person name="Halpern A.L."/>
            <person name="Halter G.M."/>
            <person name="Han M.V."/>
            <person name="Heger A."/>
            <person name="Hillier L."/>
            <person name="Hinrichs A.S."/>
            <person name="Holmes I."/>
            <person name="Hoskins R.A."/>
            <person name="Hubisz M.J."/>
            <person name="Hultmark D."/>
            <person name="Huntley M.A."/>
            <person name="Jaffe D.B."/>
            <person name="Jagadeeshan S."/>
            <person name="Jeck W.R."/>
            <person name="Johnson J."/>
            <person name="Jones C.D."/>
            <person name="Jordan W.C."/>
            <person name="Karpen G.H."/>
            <person name="Kataoka E."/>
            <person name="Keightley P.D."/>
            <person name="Kheradpour P."/>
            <person name="Kirkness E.F."/>
            <person name="Koerich L.B."/>
            <person name="Kristiansen K."/>
            <person name="Kudrna D."/>
            <person name="Kulathinal R.J."/>
            <person name="Kumar S."/>
            <person name="Kwok R."/>
            <person name="Lander E."/>
            <person name="Langley C.H."/>
            <person name="Lapoint R."/>
            <person name="Lazzaro B.P."/>
            <person name="Lee S.J."/>
            <person name="Levesque L."/>
            <person name="Li R."/>
            <person name="Lin C.F."/>
            <person name="Lin M.F."/>
            <person name="Lindblad-Toh K."/>
            <person name="Llopart A."/>
            <person name="Long M."/>
            <person name="Low L."/>
            <person name="Lozovsky E."/>
            <person name="Lu J."/>
            <person name="Luo M."/>
            <person name="Machado C.A."/>
            <person name="Makalowski W."/>
            <person name="Marzo M."/>
            <person name="Matsuda M."/>
            <person name="Matzkin L."/>
            <person name="McAllister B."/>
            <person name="McBride C.S."/>
            <person name="McKernan B."/>
            <person name="McKernan K."/>
            <person name="Mendez-Lago M."/>
            <person name="Minx P."/>
            <person name="Mollenhauer M.U."/>
            <person name="Montooth K."/>
            <person name="Mount S.M."/>
            <person name="Mu X."/>
            <person name="Myers E."/>
            <person name="Negre B."/>
            <person name="Newfeld S."/>
            <person name="Nielsen R."/>
            <person name="Noor M.A."/>
            <person name="O'Grady P."/>
            <person name="Pachter L."/>
            <person name="Papaceit M."/>
            <person name="Parisi M.J."/>
            <person name="Parisi M."/>
            <person name="Parts L."/>
            <person name="Pedersen J.S."/>
            <person name="Pesole G."/>
            <person name="Phillippy A.M."/>
            <person name="Ponting C.P."/>
            <person name="Pop M."/>
            <person name="Porcelli D."/>
            <person name="Powell J.R."/>
            <person name="Prohaska S."/>
            <person name="Pruitt K."/>
            <person name="Puig M."/>
            <person name="Quesneville H."/>
            <person name="Ram K.R."/>
            <person name="Rand D."/>
            <person name="Rasmussen M.D."/>
            <person name="Reed L.K."/>
            <person name="Reenan R."/>
            <person name="Reily A."/>
            <person name="Remington K.A."/>
            <person name="Rieger T.T."/>
            <person name="Ritchie M.G."/>
            <person name="Robin C."/>
            <person name="Rogers Y.H."/>
            <person name="Rohde C."/>
            <person name="Rozas J."/>
            <person name="Rubenfield M.J."/>
            <person name="Ruiz A."/>
            <person name="Russo S."/>
            <person name="Salzberg S.L."/>
            <person name="Sanchez-Gracia A."/>
            <person name="Saranga D.J."/>
            <person name="Sato H."/>
            <person name="Schaeffer S.W."/>
            <person name="Schatz M.C."/>
            <person name="Schlenke T."/>
            <person name="Schwartz R."/>
            <person name="Segarra C."/>
            <person name="Singh R.S."/>
            <person name="Sirot L."/>
            <person name="Sirota M."/>
            <person name="Sisneros N.B."/>
            <person name="Smith C.D."/>
            <person name="Smith T.F."/>
            <person name="Spieth J."/>
            <person name="Stage D.E."/>
            <person name="Stark A."/>
            <person name="Stephan W."/>
            <person name="Strausberg R.L."/>
            <person name="Strempel S."/>
            <person name="Sturgill D."/>
            <person name="Sutton G."/>
            <person name="Sutton G.G."/>
            <person name="Tao W."/>
            <person name="Teichmann S."/>
            <person name="Tobari Y.N."/>
            <person name="Tomimura Y."/>
            <person name="Tsolas J.M."/>
            <person name="Valente V.L."/>
            <person name="Venter E."/>
            <person name="Venter J.C."/>
            <person name="Vicario S."/>
            <person name="Vieira F.G."/>
            <person name="Vilella A.J."/>
            <person name="Villasante A."/>
            <person name="Walenz B."/>
            <person name="Wang J."/>
            <person name="Wasserman M."/>
            <person name="Watts T."/>
            <person name="Wilson D."/>
            <person name="Wilson R.K."/>
            <person name="Wing R.A."/>
            <person name="Wolfner M.F."/>
            <person name="Wong A."/>
            <person name="Wong G.K."/>
            <person name="Wu C.I."/>
            <person name="Wu G."/>
            <person name="Yamamoto D."/>
            <person name="Yang H.P."/>
            <person name="Yang S.P."/>
            <person name="Yorke J.A."/>
            <person name="Yoshida K."/>
            <person name="Zdobnov E."/>
            <person name="Zhang P."/>
            <person name="Zhang Y."/>
            <person name="Zimin A.V."/>
            <person name="Baldwin J."/>
            <person name="Abdouelleil A."/>
            <person name="Abdulkadir J."/>
            <person name="Abebe A."/>
            <person name="Abera B."/>
            <person name="Abreu J."/>
            <person name="Acer S.C."/>
            <person name="Aftuck L."/>
            <person name="Alexander A."/>
            <person name="An P."/>
            <person name="Anderson E."/>
            <person name="Anderson S."/>
            <person name="Arachi H."/>
            <person name="Azer M."/>
            <person name="Bachantsang P."/>
            <person name="Barry A."/>
            <person name="Bayul T."/>
            <person name="Berlin A."/>
            <person name="Bessette D."/>
            <person name="Bloom T."/>
            <person name="Blye J."/>
            <person name="Boguslavskiy L."/>
            <person name="Bonnet C."/>
            <person name="Boukhgalter B."/>
            <person name="Bourzgui I."/>
            <person name="Brown A."/>
            <person name="Cahill P."/>
            <person name="Channer S."/>
            <person name="Cheshatsang Y."/>
            <person name="Chuda L."/>
            <person name="Citroen M."/>
            <person name="Collymore A."/>
            <person name="Cooke P."/>
            <person name="Costello M."/>
            <person name="D'Aco K."/>
            <person name="Daza R."/>
            <person name="De Haan G."/>
            <person name="DeGray S."/>
            <person name="DeMaso C."/>
            <person name="Dhargay N."/>
            <person name="Dooley K."/>
            <person name="Dooley E."/>
            <person name="Doricent M."/>
            <person name="Dorje P."/>
            <person name="Dorjee K."/>
            <person name="Dupes A."/>
            <person name="Elong R."/>
            <person name="Falk J."/>
            <person name="Farina A."/>
            <person name="Faro S."/>
            <person name="Ferguson D."/>
            <person name="Fisher S."/>
            <person name="Foley C.D."/>
            <person name="Franke A."/>
            <person name="Friedrich D."/>
            <person name="Gadbois L."/>
            <person name="Gearin G."/>
            <person name="Gearin C.R."/>
            <person name="Giannoukos G."/>
            <person name="Goode T."/>
            <person name="Graham J."/>
            <person name="Grandbois E."/>
            <person name="Grewal S."/>
            <person name="Gyaltsen K."/>
            <person name="Hafez N."/>
            <person name="Hagos B."/>
            <person name="Hall J."/>
            <person name="Henson C."/>
            <person name="Hollinger A."/>
            <person name="Honan T."/>
            <person name="Huard M.D."/>
            <person name="Hughes L."/>
            <person name="Hurhula B."/>
            <person name="Husby M.E."/>
            <person name="Kamat A."/>
            <person name="Kanga B."/>
            <person name="Kashin S."/>
            <person name="Khazanovich D."/>
            <person name="Kisner P."/>
            <person name="Lance K."/>
            <person name="Lara M."/>
            <person name="Lee W."/>
            <person name="Lennon N."/>
            <person name="Letendre F."/>
            <person name="LeVine R."/>
            <person name="Lipovsky A."/>
            <person name="Liu X."/>
            <person name="Liu J."/>
            <person name="Liu S."/>
            <person name="Lokyitsang T."/>
            <person name="Lokyitsang Y."/>
            <person name="Lubonja R."/>
            <person name="Lui A."/>
            <person name="MacDonald P."/>
            <person name="Magnisalis V."/>
            <person name="Maru K."/>
            <person name="Matthews C."/>
            <person name="McCusker W."/>
            <person name="McDonough S."/>
            <person name="Mehta T."/>
            <person name="Meldrim J."/>
            <person name="Meneus L."/>
            <person name="Mihai O."/>
            <person name="Mihalev A."/>
            <person name="Mihova T."/>
            <person name="Mittelman R."/>
            <person name="Mlenga V."/>
            <person name="Montmayeur A."/>
            <person name="Mulrain L."/>
            <person name="Navidi A."/>
            <person name="Naylor J."/>
            <person name="Negash T."/>
            <person name="Nguyen T."/>
            <person name="Nguyen N."/>
            <person name="Nicol R."/>
            <person name="Norbu C."/>
            <person name="Norbu N."/>
            <person name="Novod N."/>
            <person name="O'Neill B."/>
            <person name="Osman S."/>
            <person name="Markiewicz E."/>
            <person name="Oyono O.L."/>
            <person name="Patti C."/>
            <person name="Phunkhang P."/>
            <person name="Pierre F."/>
            <person name="Priest M."/>
            <person name="Raghuraman S."/>
            <person name="Rege F."/>
            <person name="Reyes R."/>
            <person name="Rise C."/>
            <person name="Rogov P."/>
            <person name="Ross K."/>
            <person name="Ryan E."/>
            <person name="Settipalli S."/>
            <person name="Shea T."/>
            <person name="Sherpa N."/>
            <person name="Shi L."/>
            <person name="Shih D."/>
            <person name="Sparrow T."/>
            <person name="Spaulding J."/>
            <person name="Stalker J."/>
            <person name="Stange-Thomann N."/>
            <person name="Stavropoulos S."/>
            <person name="Stone C."/>
            <person name="Strader C."/>
            <person name="Tesfaye S."/>
            <person name="Thomson T."/>
            <person name="Thoulutsang Y."/>
            <person name="Thoulutsang D."/>
            <person name="Topham K."/>
            <person name="Topping I."/>
            <person name="Tsamla T."/>
            <person name="Vassiliev H."/>
            <person name="Vo A."/>
            <person name="Wangchuk T."/>
            <person name="Wangdi T."/>
            <person name="Weiand M."/>
            <person name="Wilkinson J."/>
            <person name="Wilson A."/>
            <person name="Yadav S."/>
            <person name="Young G."/>
            <person name="Yu Q."/>
            <person name="Zembek L."/>
            <person name="Zhong D."/>
            <person name="Zimmer A."/>
            <person name="Zwirko Z."/>
            <person name="Jaffe D.B."/>
            <person name="Alvarez P."/>
            <person name="Brockman W."/>
            <person name="Butler J."/>
            <person name="Chin C."/>
            <person name="Gnerre S."/>
            <person name="Grabherr M."/>
            <person name="Kleber M."/>
            <person name="Mauceli E."/>
            <person name="MacCallum I."/>
        </authorList>
    </citation>
    <scope>NUCLEOTIDE SEQUENCE [LARGE SCALE GENOMIC DNA]</scope>
    <source>
        <strain evidence="3">white501</strain>
    </source>
</reference>
<sequence>MEKNLQKQLYGISRESSPGARMYSMPAASADSTRKSIFGGSANCAQMSGNLKRTALTNSRLSLSVRSTQSIAGIRSDYNSVESFGCPLPVVVNEALPSQVQERAQ</sequence>
<evidence type="ECO:0000313" key="3">
    <source>
        <dbReference type="Proteomes" id="UP000000304"/>
    </source>
</evidence>
<proteinExistence type="predicted"/>
<dbReference type="EMBL" id="CM000364">
    <property type="protein sequence ID" value="EDX13965.1"/>
    <property type="molecule type" value="Genomic_DNA"/>
</dbReference>
<evidence type="ECO:0000256" key="1">
    <source>
        <dbReference type="SAM" id="MobiDB-lite"/>
    </source>
</evidence>
<dbReference type="AlphaFoldDB" id="B4R0P2"/>
<dbReference type="HOGENOM" id="CLU_2239390_0_0_1"/>